<dbReference type="SUPFAM" id="SSF52540">
    <property type="entry name" value="P-loop containing nucleoside triphosphate hydrolases"/>
    <property type="match status" value="1"/>
</dbReference>
<reference evidence="2 3" key="1">
    <citation type="submission" date="2017-09" db="EMBL/GenBank/DDBJ databases">
        <title>Bacterial strain isolated from the female urinary microbiota.</title>
        <authorList>
            <person name="Thomas-White K."/>
            <person name="Kumar N."/>
            <person name="Forster S."/>
            <person name="Putonti C."/>
            <person name="Lawley T."/>
            <person name="Wolfe A.J."/>
        </authorList>
    </citation>
    <scope>NUCLEOTIDE SEQUENCE [LARGE SCALE GENOMIC DNA]</scope>
    <source>
        <strain evidence="2 3">UMB0204</strain>
    </source>
</reference>
<keyword evidence="2" id="KW-0808">Transferase</keyword>
<dbReference type="SUPFAM" id="SSF55186">
    <property type="entry name" value="ThrRS/AlaRS common domain"/>
    <property type="match status" value="1"/>
</dbReference>
<dbReference type="InterPro" id="IPR018163">
    <property type="entry name" value="Thr/Ala-tRNA-synth_IIc_edit"/>
</dbReference>
<evidence type="ECO:0000259" key="1">
    <source>
        <dbReference type="SMART" id="SM00382"/>
    </source>
</evidence>
<dbReference type="SMART" id="SM00382">
    <property type="entry name" value="AAA"/>
    <property type="match status" value="1"/>
</dbReference>
<proteinExistence type="predicted"/>
<comment type="caution">
    <text evidence="2">The sequence shown here is derived from an EMBL/GenBank/DDBJ whole genome shotgun (WGS) entry which is preliminary data.</text>
</comment>
<accession>A0A2N6UL00</accession>
<dbReference type="Gene3D" id="3.30.980.10">
    <property type="entry name" value="Threonyl-trna Synthetase, Chain A, domain 2"/>
    <property type="match status" value="1"/>
</dbReference>
<dbReference type="InterPro" id="IPR006083">
    <property type="entry name" value="PRK/URK"/>
</dbReference>
<dbReference type="CDD" id="cd02028">
    <property type="entry name" value="UMPK_like"/>
    <property type="match status" value="1"/>
</dbReference>
<dbReference type="Proteomes" id="UP000235658">
    <property type="component" value="Unassembled WGS sequence"/>
</dbReference>
<feature type="domain" description="AAA+ ATPase" evidence="1">
    <location>
        <begin position="277"/>
        <end position="438"/>
    </location>
</feature>
<organism evidence="2 3">
    <name type="scientific">Anaerococcus hydrogenalis</name>
    <dbReference type="NCBI Taxonomy" id="33029"/>
    <lineage>
        <taxon>Bacteria</taxon>
        <taxon>Bacillati</taxon>
        <taxon>Bacillota</taxon>
        <taxon>Tissierellia</taxon>
        <taxon>Tissierellales</taxon>
        <taxon>Peptoniphilaceae</taxon>
        <taxon>Anaerococcus</taxon>
    </lineage>
</organism>
<gene>
    <name evidence="2" type="ORF">CJ192_02035</name>
</gene>
<protein>
    <submittedName>
        <fullName evidence="2">Nucleoside kinase</fullName>
    </submittedName>
</protein>
<dbReference type="InterPro" id="IPR027417">
    <property type="entry name" value="P-loop_NTPase"/>
</dbReference>
<dbReference type="Pfam" id="PF00485">
    <property type="entry name" value="PRK"/>
    <property type="match status" value="1"/>
</dbReference>
<dbReference type="EMBL" id="PNHP01000001">
    <property type="protein sequence ID" value="PMC82532.1"/>
    <property type="molecule type" value="Genomic_DNA"/>
</dbReference>
<dbReference type="AlphaFoldDB" id="A0A2N6UL00"/>
<name>A0A2N6UL00_9FIRM</name>
<dbReference type="GO" id="GO:0005524">
    <property type="term" value="F:ATP binding"/>
    <property type="evidence" value="ECO:0007669"/>
    <property type="project" value="InterPro"/>
</dbReference>
<dbReference type="Gene3D" id="3.40.50.300">
    <property type="entry name" value="P-loop containing nucleotide triphosphate hydrolases"/>
    <property type="match status" value="1"/>
</dbReference>
<sequence length="542" mass="63222">MKVLINKEIINTDKKILCELVKQLYPNDYKKYVLSNVNGKIEDLNYELSANDEIYLIDKSSHISNLTYESSIALVCILAIKKIYNNIKVNVEYSVNNCLYLSIDNFKILHKDLSKIKIEMNNIIKSDISFLRKFYTKDEALKIFKKSNQLDKYNLLNSVDIDEFSVYEIFGQYFSFTNFLCPKSSWIEDFELIYYYPGILINFKKNKDSKLLDFKEQVNIPKIYERSKKWTNLLGINYASDLNNLVKNDKIESLINVNETYYNNQLGKCAKEIISNDMNIVMLAGPSSSGKTTTAKKLAIQLAVLGKDAFVISTDDYFVDRNKTPLDENGNKDYESIDAIDLHSLNEDLLNLLEGKEVILPSFNFIKGIRTLSNKKITMKENTVLIIEGIHALNPKLTDYIPEKNKYKIYVSVLTGINIDSTNRISSTETRLIRRIVRDNKYRGYNTLETLKSWEKVKYGEEKYIFPYQNRADFYIDSSLIYEYNALKKYAMECLKQVSQDSTYYYMVDRLKNILLYFVNMEDTKIIDDHSILREFIGEDND</sequence>
<evidence type="ECO:0000313" key="2">
    <source>
        <dbReference type="EMBL" id="PMC82532.1"/>
    </source>
</evidence>
<dbReference type="GO" id="GO:0016301">
    <property type="term" value="F:kinase activity"/>
    <property type="evidence" value="ECO:0007669"/>
    <property type="project" value="UniProtKB-KW"/>
</dbReference>
<evidence type="ECO:0000313" key="3">
    <source>
        <dbReference type="Proteomes" id="UP000235658"/>
    </source>
</evidence>
<dbReference type="RefSeq" id="WP_004816418.1">
    <property type="nucleotide sequence ID" value="NZ_CAUPDS010000001.1"/>
</dbReference>
<dbReference type="PANTHER" id="PTHR10285">
    <property type="entry name" value="URIDINE KINASE"/>
    <property type="match status" value="1"/>
</dbReference>
<dbReference type="InterPro" id="IPR003593">
    <property type="entry name" value="AAA+_ATPase"/>
</dbReference>
<keyword evidence="2" id="KW-0418">Kinase</keyword>
<dbReference type="GeneID" id="84577957"/>